<name>X0D0N2_FUSOX</name>
<gene>
    <name evidence="1" type="ORF">FOQG_00553</name>
</gene>
<evidence type="ECO:0000313" key="2">
    <source>
        <dbReference type="Proteomes" id="UP000030663"/>
    </source>
</evidence>
<dbReference type="Proteomes" id="UP000030663">
    <property type="component" value="Unassembled WGS sequence"/>
</dbReference>
<reference evidence="1 2" key="1">
    <citation type="submission" date="2011-11" db="EMBL/GenBank/DDBJ databases">
        <title>The Genome Sequence of Fusarium oxysporum PHW815.</title>
        <authorList>
            <consortium name="The Broad Institute Genome Sequencing Platform"/>
            <person name="Ma L.-J."/>
            <person name="Gale L.R."/>
            <person name="Schwartz D.C."/>
            <person name="Zhou S."/>
            <person name="Corby-Kistler H."/>
            <person name="Young S.K."/>
            <person name="Zeng Q."/>
            <person name="Gargeya S."/>
            <person name="Fitzgerald M."/>
            <person name="Haas B."/>
            <person name="Abouelleil A."/>
            <person name="Alvarado L."/>
            <person name="Arachchi H.M."/>
            <person name="Berlin A."/>
            <person name="Brown A."/>
            <person name="Chapman S.B."/>
            <person name="Chen Z."/>
            <person name="Dunbar C."/>
            <person name="Freedman E."/>
            <person name="Gearin G."/>
            <person name="Goldberg J."/>
            <person name="Griggs A."/>
            <person name="Gujja S."/>
            <person name="Heiman D."/>
            <person name="Howarth C."/>
            <person name="Larson L."/>
            <person name="Lui A."/>
            <person name="MacDonald P.J.P."/>
            <person name="Montmayeur A."/>
            <person name="Murphy C."/>
            <person name="Neiman D."/>
            <person name="Pearson M."/>
            <person name="Priest M."/>
            <person name="Roberts A."/>
            <person name="Saif S."/>
            <person name="Shea T."/>
            <person name="Shenoy N."/>
            <person name="Sisk P."/>
            <person name="Stolte C."/>
            <person name="Sykes S."/>
            <person name="Wortman J."/>
            <person name="Nusbaum C."/>
            <person name="Birren B."/>
        </authorList>
    </citation>
    <scope>NUCLEOTIDE SEQUENCE [LARGE SCALE GENOMIC DNA]</scope>
    <source>
        <strain evidence="1 2">54005</strain>
    </source>
</reference>
<protein>
    <submittedName>
        <fullName evidence="1">Uncharacterized protein</fullName>
    </submittedName>
</protein>
<dbReference type="AlphaFoldDB" id="X0D0N2"/>
<proteinExistence type="predicted"/>
<sequence length="56" mass="6483">MRRYHHVYTCYRVSRRGGGGGGEQRFAPACPFVALSDLPQILQQVLPKLRRWKPEV</sequence>
<evidence type="ECO:0000313" key="1">
    <source>
        <dbReference type="EMBL" id="EXL00341.1"/>
    </source>
</evidence>
<keyword evidence="2" id="KW-1185">Reference proteome</keyword>
<organism evidence="1 2">
    <name type="scientific">Fusarium oxysporum f. sp. raphani 54005</name>
    <dbReference type="NCBI Taxonomy" id="1089458"/>
    <lineage>
        <taxon>Eukaryota</taxon>
        <taxon>Fungi</taxon>
        <taxon>Dikarya</taxon>
        <taxon>Ascomycota</taxon>
        <taxon>Pezizomycotina</taxon>
        <taxon>Sordariomycetes</taxon>
        <taxon>Hypocreomycetidae</taxon>
        <taxon>Hypocreales</taxon>
        <taxon>Nectriaceae</taxon>
        <taxon>Fusarium</taxon>
        <taxon>Fusarium oxysporum species complex</taxon>
    </lineage>
</organism>
<dbReference type="EMBL" id="JH658362">
    <property type="protein sequence ID" value="EXL00341.1"/>
    <property type="molecule type" value="Genomic_DNA"/>
</dbReference>
<dbReference type="HOGENOM" id="CLU_3032399_0_0_1"/>
<accession>X0D0N2</accession>